<dbReference type="InterPro" id="IPR013106">
    <property type="entry name" value="Ig_V-set"/>
</dbReference>
<dbReference type="GO" id="GO:0030246">
    <property type="term" value="F:carbohydrate binding"/>
    <property type="evidence" value="ECO:0007669"/>
    <property type="project" value="UniProtKB-KW"/>
</dbReference>
<sequence>MWWWLLLPLLWALEQAQAEEPGKLSQADDGGVPDRSFWAAYNRYTLEVPESVTVQEGLCVLVPCTFFHSGLQSSTDTVFGYWFLDGTNVGRGSPVATNNPHRDVDMETRGRFQLVGDPQDNNCSLGIRDAKRKDTGRYLFRIQSSSVKHSYKDKQLSLSVTDLTEVPVVDVPESLQSGRRSNITCLVPWACEQGTPPVFSWRSSSPTVLEPGANPTPVLPITPSPEDHGANLTCQATFPGVGVTVERTVRLNVYYAPQNLSISVTRGAGTGSQVLANGSSLEVEEGESLCFTCIVMASHPPATLLWARNDLVSGPSQPSGNETLWLVWARAEDSGEYVCRVQNPLGMQDTSVVLLVKSPLKLLGPSCSWGAEWLHCTCASRAWPPPTLQWRLGDALLAEGSGNTSVAVTSSSARLWVNSSLSFRQGFSSSLRLSCEAQNAYGAQSAPILLLLAPKDTKGMWRGMVQGAITGAGVTALLAAGLCLIFFVVKTCRRKSVRKTRLRDSAHPAVSSFFLVQMSCCSHRPVIQPPSVPHFFSKSQCFPKPVILLLSKAFQGMASPSQVLAFLTRPLLCTHFLQKVLSERKEFSKQLLVYSFSDWPDSTVH</sequence>
<dbReference type="RefSeq" id="XP_012883131.1">
    <property type="nucleotide sequence ID" value="XM_013027677.1"/>
</dbReference>
<dbReference type="InterPro" id="IPR003599">
    <property type="entry name" value="Ig_sub"/>
</dbReference>
<dbReference type="InterPro" id="IPR003598">
    <property type="entry name" value="Ig_sub2"/>
</dbReference>
<organism evidence="15 16">
    <name type="scientific">Dipodomys ordii</name>
    <name type="common">Ord's kangaroo rat</name>
    <dbReference type="NCBI Taxonomy" id="10020"/>
    <lineage>
        <taxon>Eukaryota</taxon>
        <taxon>Metazoa</taxon>
        <taxon>Chordata</taxon>
        <taxon>Craniata</taxon>
        <taxon>Vertebrata</taxon>
        <taxon>Euteleostomi</taxon>
        <taxon>Mammalia</taxon>
        <taxon>Eutheria</taxon>
        <taxon>Euarchontoglires</taxon>
        <taxon>Glires</taxon>
        <taxon>Rodentia</taxon>
        <taxon>Castorimorpha</taxon>
        <taxon>Heteromyidae</taxon>
        <taxon>Dipodomyinae</taxon>
        <taxon>Dipodomys</taxon>
    </lineage>
</organism>
<comment type="similarity">
    <text evidence="11">Belongs to the immunoglobulin superfamily. SIGLEC (sialic acid binding Ig-like lectin) family.</text>
</comment>
<evidence type="ECO:0000256" key="3">
    <source>
        <dbReference type="ARBA" id="ARBA00022729"/>
    </source>
</evidence>
<feature type="signal peptide" evidence="13">
    <location>
        <begin position="1"/>
        <end position="18"/>
    </location>
</feature>
<dbReference type="Gene3D" id="2.60.40.10">
    <property type="entry name" value="Immunoglobulins"/>
    <property type="match status" value="4"/>
</dbReference>
<evidence type="ECO:0000313" key="16">
    <source>
        <dbReference type="RefSeq" id="XP_012883131.1"/>
    </source>
</evidence>
<feature type="transmembrane region" description="Helical" evidence="12">
    <location>
        <begin position="468"/>
        <end position="489"/>
    </location>
</feature>
<keyword evidence="9" id="KW-0325">Glycoprotein</keyword>
<reference evidence="16" key="1">
    <citation type="submission" date="2025-08" db="UniProtKB">
        <authorList>
            <consortium name="RefSeq"/>
        </authorList>
    </citation>
    <scope>IDENTIFICATION</scope>
    <source>
        <tissue evidence="16">Kidney</tissue>
    </source>
</reference>
<dbReference type="GO" id="GO:0031348">
    <property type="term" value="P:negative regulation of defense response"/>
    <property type="evidence" value="ECO:0007669"/>
    <property type="project" value="UniProtKB-ARBA"/>
</dbReference>
<keyword evidence="6 12" id="KW-1133">Transmembrane helix</keyword>
<dbReference type="KEGG" id="dord:105994262"/>
<keyword evidence="2 12" id="KW-0812">Transmembrane</keyword>
<dbReference type="InterPro" id="IPR036179">
    <property type="entry name" value="Ig-like_dom_sf"/>
</dbReference>
<evidence type="ECO:0000256" key="5">
    <source>
        <dbReference type="ARBA" id="ARBA00022889"/>
    </source>
</evidence>
<keyword evidence="4" id="KW-0430">Lectin</keyword>
<dbReference type="OrthoDB" id="10012075at2759"/>
<dbReference type="GO" id="GO:0005886">
    <property type="term" value="C:plasma membrane"/>
    <property type="evidence" value="ECO:0007669"/>
    <property type="project" value="TreeGrafter"/>
</dbReference>
<evidence type="ECO:0000256" key="9">
    <source>
        <dbReference type="ARBA" id="ARBA00023180"/>
    </source>
</evidence>
<gene>
    <name evidence="16" type="primary">LOC105994262</name>
</gene>
<keyword evidence="5" id="KW-0130">Cell adhesion</keyword>
<keyword evidence="15" id="KW-1185">Reference proteome</keyword>
<evidence type="ECO:0000256" key="10">
    <source>
        <dbReference type="ARBA" id="ARBA00023319"/>
    </source>
</evidence>
<dbReference type="InParanoid" id="A0A1S3G2V3"/>
<name>A0A1S3G2V3_DIPOR</name>
<dbReference type="Proteomes" id="UP000081671">
    <property type="component" value="Unplaced"/>
</dbReference>
<protein>
    <submittedName>
        <fullName evidence="16">Sialic acid-binding Ig-like lectin 13 isoform X1</fullName>
    </submittedName>
</protein>
<evidence type="ECO:0000256" key="13">
    <source>
        <dbReference type="SAM" id="SignalP"/>
    </source>
</evidence>
<feature type="domain" description="Ig-like" evidence="14">
    <location>
        <begin position="257"/>
        <end position="353"/>
    </location>
</feature>
<proteinExistence type="inferred from homology"/>
<dbReference type="PANTHER" id="PTHR12035">
    <property type="entry name" value="SIALIC ACID BINDING IMMUNOGLOBULIN-LIKE LECTIN"/>
    <property type="match status" value="1"/>
</dbReference>
<evidence type="ECO:0000256" key="7">
    <source>
        <dbReference type="ARBA" id="ARBA00023136"/>
    </source>
</evidence>
<feature type="chain" id="PRO_5010383584" evidence="13">
    <location>
        <begin position="19"/>
        <end position="605"/>
    </location>
</feature>
<keyword evidence="7 12" id="KW-0472">Membrane</keyword>
<keyword evidence="3 13" id="KW-0732">Signal</keyword>
<evidence type="ECO:0000256" key="1">
    <source>
        <dbReference type="ARBA" id="ARBA00004479"/>
    </source>
</evidence>
<dbReference type="GeneID" id="105994262"/>
<keyword evidence="10" id="KW-0393">Immunoglobulin domain</keyword>
<evidence type="ECO:0000256" key="8">
    <source>
        <dbReference type="ARBA" id="ARBA00023157"/>
    </source>
</evidence>
<dbReference type="Pfam" id="PF07686">
    <property type="entry name" value="V-set"/>
    <property type="match status" value="1"/>
</dbReference>
<evidence type="ECO:0000256" key="6">
    <source>
        <dbReference type="ARBA" id="ARBA00022989"/>
    </source>
</evidence>
<evidence type="ECO:0000256" key="2">
    <source>
        <dbReference type="ARBA" id="ARBA00022692"/>
    </source>
</evidence>
<dbReference type="SUPFAM" id="SSF48726">
    <property type="entry name" value="Immunoglobulin"/>
    <property type="match status" value="4"/>
</dbReference>
<dbReference type="Pfam" id="PF13927">
    <property type="entry name" value="Ig_3"/>
    <property type="match status" value="1"/>
</dbReference>
<evidence type="ECO:0000313" key="15">
    <source>
        <dbReference type="Proteomes" id="UP000081671"/>
    </source>
</evidence>
<evidence type="ECO:0000256" key="12">
    <source>
        <dbReference type="SAM" id="Phobius"/>
    </source>
</evidence>
<evidence type="ECO:0000256" key="11">
    <source>
        <dbReference type="ARBA" id="ARBA00038361"/>
    </source>
</evidence>
<keyword evidence="8" id="KW-1015">Disulfide bond</keyword>
<evidence type="ECO:0000256" key="4">
    <source>
        <dbReference type="ARBA" id="ARBA00022734"/>
    </source>
</evidence>
<dbReference type="PANTHER" id="PTHR12035:SF132">
    <property type="entry name" value="MYELOID CELL SURFACE ANTIGEN CD33"/>
    <property type="match status" value="1"/>
</dbReference>
<dbReference type="SMART" id="SM00408">
    <property type="entry name" value="IGc2"/>
    <property type="match status" value="1"/>
</dbReference>
<dbReference type="InterPro" id="IPR007110">
    <property type="entry name" value="Ig-like_dom"/>
</dbReference>
<accession>A0A1S3G2V3</accession>
<dbReference type="GO" id="GO:0007155">
    <property type="term" value="P:cell adhesion"/>
    <property type="evidence" value="ECO:0007669"/>
    <property type="project" value="UniProtKB-KW"/>
</dbReference>
<dbReference type="FunCoup" id="A0A1S3G2V3">
    <property type="interactions" value="146"/>
</dbReference>
<dbReference type="InterPro" id="IPR051036">
    <property type="entry name" value="SIGLEC"/>
</dbReference>
<comment type="subcellular location">
    <subcellularLocation>
        <location evidence="1">Membrane</location>
        <topology evidence="1">Single-pass type I membrane protein</topology>
    </subcellularLocation>
</comment>
<dbReference type="PROSITE" id="PS50835">
    <property type="entry name" value="IG_LIKE"/>
    <property type="match status" value="2"/>
</dbReference>
<dbReference type="GO" id="GO:0033691">
    <property type="term" value="F:sialic acid binding"/>
    <property type="evidence" value="ECO:0007669"/>
    <property type="project" value="TreeGrafter"/>
</dbReference>
<feature type="domain" description="Ig-like" evidence="14">
    <location>
        <begin position="167"/>
        <end position="250"/>
    </location>
</feature>
<evidence type="ECO:0000259" key="14">
    <source>
        <dbReference type="PROSITE" id="PS50835"/>
    </source>
</evidence>
<dbReference type="AlphaFoldDB" id="A0A1S3G2V3"/>
<dbReference type="InterPro" id="IPR013783">
    <property type="entry name" value="Ig-like_fold"/>
</dbReference>
<dbReference type="FunFam" id="2.60.40.10:FF:000829">
    <property type="entry name" value="Sialic acid-binding Ig-like lectin 8"/>
    <property type="match status" value="1"/>
</dbReference>
<dbReference type="SMART" id="SM00409">
    <property type="entry name" value="IG"/>
    <property type="match status" value="3"/>
</dbReference>